<accession>A0A9X1VBU3</accession>
<dbReference type="GO" id="GO:0008146">
    <property type="term" value="F:sulfotransferase activity"/>
    <property type="evidence" value="ECO:0007669"/>
    <property type="project" value="InterPro"/>
</dbReference>
<name>A0A9X1VBU3_9BACL</name>
<evidence type="ECO:0000313" key="3">
    <source>
        <dbReference type="Proteomes" id="UP001139263"/>
    </source>
</evidence>
<dbReference type="EMBL" id="JALBUF010000031">
    <property type="protein sequence ID" value="MCI0184862.1"/>
    <property type="molecule type" value="Genomic_DNA"/>
</dbReference>
<dbReference type="InterPro" id="IPR037359">
    <property type="entry name" value="NST/OST"/>
</dbReference>
<dbReference type="PANTHER" id="PTHR10605:SF56">
    <property type="entry name" value="BIFUNCTIONAL HEPARAN SULFATE N-DEACETYLASE_N-SULFOTRANSFERASE"/>
    <property type="match status" value="1"/>
</dbReference>
<comment type="caution">
    <text evidence="2">The sequence shown here is derived from an EMBL/GenBank/DDBJ whole genome shotgun (WGS) entry which is preliminary data.</text>
</comment>
<dbReference type="AlphaFoldDB" id="A0A9X1VBU3"/>
<dbReference type="SUPFAM" id="SSF52540">
    <property type="entry name" value="P-loop containing nucleoside triphosphate hydrolases"/>
    <property type="match status" value="1"/>
</dbReference>
<dbReference type="PANTHER" id="PTHR10605">
    <property type="entry name" value="HEPARAN SULFATE SULFOTRANSFERASE"/>
    <property type="match status" value="1"/>
</dbReference>
<dbReference type="Gene3D" id="3.40.50.300">
    <property type="entry name" value="P-loop containing nucleotide triphosphate hydrolases"/>
    <property type="match status" value="1"/>
</dbReference>
<gene>
    <name evidence="2" type="ORF">MM817_03159</name>
</gene>
<evidence type="ECO:0000256" key="1">
    <source>
        <dbReference type="ARBA" id="ARBA00022679"/>
    </source>
</evidence>
<evidence type="ECO:0000313" key="2">
    <source>
        <dbReference type="EMBL" id="MCI0184862.1"/>
    </source>
</evidence>
<keyword evidence="1" id="KW-0808">Transferase</keyword>
<sequence length="358" mass="42402">MNMDTIFALKAHRAKDKPWVMDIHDQIMEHQPLYAPSCTSRFTRETMIKTENIFLGVWTMDSRPNFFIAGAAKSGTTSLHHYVSFHPQVYMSEIKEPHYFCNDQFPHEFSGPGDQGFSRNRLRTLEQYIQLFEAGKDMTIRGESSVYYLYFPHVAERIYQFNPDAKIVLVLRNPADRAFSAYMHTVRDGRETLSFEEALYQEATRRDMGYQPLWWYRELGLYSIQVERYLRMFSQKQLKIILYEDLSDDTERVIYDIWRFLGLKQDITIDPSVRLNESGVPISRSMYNFFAKPNPVKELLKKVLPTTFHQRLGQQAKLMTLQKLSMNETTKKNLINFYSHDMMKLQSMIERDLSHWTK</sequence>
<dbReference type="InterPro" id="IPR027417">
    <property type="entry name" value="P-loop_NTPase"/>
</dbReference>
<dbReference type="Proteomes" id="UP001139263">
    <property type="component" value="Unassembled WGS sequence"/>
</dbReference>
<organism evidence="2 3">
    <name type="scientific">Sulfoacidibacillus ferrooxidans</name>
    <dbReference type="NCBI Taxonomy" id="2005001"/>
    <lineage>
        <taxon>Bacteria</taxon>
        <taxon>Bacillati</taxon>
        <taxon>Bacillota</taxon>
        <taxon>Bacilli</taxon>
        <taxon>Bacillales</taxon>
        <taxon>Alicyclobacillaceae</taxon>
        <taxon>Sulfoacidibacillus</taxon>
    </lineage>
</organism>
<keyword evidence="3" id="KW-1185">Reference proteome</keyword>
<dbReference type="Pfam" id="PF13469">
    <property type="entry name" value="Sulfotransfer_3"/>
    <property type="match status" value="1"/>
</dbReference>
<protein>
    <recommendedName>
        <fullName evidence="4">Sulfotransferase</fullName>
    </recommendedName>
</protein>
<reference evidence="2" key="1">
    <citation type="submission" date="2022-03" db="EMBL/GenBank/DDBJ databases">
        <title>Draft Genome Sequence of Firmicute Strain S0AB, a Heterotrophic Iron/Sulfur-Oxidizing Extreme Acidophile.</title>
        <authorList>
            <person name="Vergara E."/>
            <person name="Pakostova E."/>
            <person name="Johnson D.B."/>
            <person name="Holmes D.S."/>
        </authorList>
    </citation>
    <scope>NUCLEOTIDE SEQUENCE</scope>
    <source>
        <strain evidence="2">S0AB</strain>
    </source>
</reference>
<evidence type="ECO:0008006" key="4">
    <source>
        <dbReference type="Google" id="ProtNLM"/>
    </source>
</evidence>
<proteinExistence type="predicted"/>